<accession>W5NCE8</accession>
<feature type="domain" description="Exocyst complex component Sec3 PIP2-binding N-terminal" evidence="6">
    <location>
        <begin position="191"/>
        <end position="280"/>
    </location>
</feature>
<proteinExistence type="inferred from homology"/>
<dbReference type="Proteomes" id="UP000018468">
    <property type="component" value="Linkage group LG7"/>
</dbReference>
<dbReference type="GO" id="GO:0000145">
    <property type="term" value="C:exocyst"/>
    <property type="evidence" value="ECO:0000318"/>
    <property type="project" value="GO_Central"/>
</dbReference>
<feature type="compositionally biased region" description="Polar residues" evidence="5">
    <location>
        <begin position="1"/>
        <end position="18"/>
    </location>
</feature>
<keyword evidence="8" id="KW-1185">Reference proteome</keyword>
<dbReference type="SMART" id="SM01313">
    <property type="entry name" value="Sec3-PIP2_bind"/>
    <property type="match status" value="1"/>
</dbReference>
<dbReference type="AlphaFoldDB" id="W5NCE8"/>
<evidence type="ECO:0000313" key="8">
    <source>
        <dbReference type="Proteomes" id="UP000018468"/>
    </source>
</evidence>
<dbReference type="Gene3D" id="2.30.29.90">
    <property type="match status" value="1"/>
</dbReference>
<name>W5NCE8_LEPOC</name>
<dbReference type="PANTHER" id="PTHR16092:SF14">
    <property type="entry name" value="EXOCYST COMPLEX COMPONENT 1 ISOFORM X1"/>
    <property type="match status" value="1"/>
</dbReference>
<reference evidence="8" key="1">
    <citation type="submission" date="2011-12" db="EMBL/GenBank/DDBJ databases">
        <title>The Draft Genome of Lepisosteus oculatus.</title>
        <authorList>
            <consortium name="The Broad Institute Genome Assembly &amp; Analysis Group"/>
            <consortium name="Computational R&amp;D Group"/>
            <consortium name="and Sequencing Platform"/>
            <person name="Di Palma F."/>
            <person name="Alfoldi J."/>
            <person name="Johnson J."/>
            <person name="Berlin A."/>
            <person name="Gnerre S."/>
            <person name="Jaffe D."/>
            <person name="MacCallum I."/>
            <person name="Young S."/>
            <person name="Walker B.J."/>
            <person name="Lander E.S."/>
            <person name="Lindblad-Toh K."/>
        </authorList>
    </citation>
    <scope>NUCLEOTIDE SEQUENCE [LARGE SCALE GENOMIC DNA]</scope>
</reference>
<dbReference type="Ensembl" id="ENSLOCT00000018339.1">
    <property type="protein sequence ID" value="ENSLOCP00000018307.1"/>
    <property type="gene ID" value="ENSLOCG00000014861.1"/>
</dbReference>
<dbReference type="Pfam" id="PF20654">
    <property type="entry name" value="Sec3_C-term"/>
    <property type="match status" value="1"/>
</dbReference>
<reference evidence="7" key="3">
    <citation type="submission" date="2025-09" db="UniProtKB">
        <authorList>
            <consortium name="Ensembl"/>
        </authorList>
    </citation>
    <scope>IDENTIFICATION</scope>
</reference>
<comment type="similarity">
    <text evidence="1">Belongs to the SEC3 family.</text>
</comment>
<dbReference type="InterPro" id="IPR028258">
    <property type="entry name" value="Sec3-PIP2_bind"/>
</dbReference>
<keyword evidence="3" id="KW-0268">Exocytosis</keyword>
<dbReference type="EMBL" id="AHAT01015680">
    <property type="status" value="NOT_ANNOTATED_CDS"/>
    <property type="molecule type" value="Genomic_DNA"/>
</dbReference>
<evidence type="ECO:0000313" key="7">
    <source>
        <dbReference type="Ensembl" id="ENSLOCP00000018307.1"/>
    </source>
</evidence>
<evidence type="ECO:0000256" key="5">
    <source>
        <dbReference type="SAM" id="MobiDB-lite"/>
    </source>
</evidence>
<evidence type="ECO:0000256" key="3">
    <source>
        <dbReference type="ARBA" id="ARBA00022483"/>
    </source>
</evidence>
<evidence type="ECO:0000259" key="6">
    <source>
        <dbReference type="SMART" id="SM01313"/>
    </source>
</evidence>
<dbReference type="InterPro" id="IPR019160">
    <property type="entry name" value="Sec3_CC"/>
</dbReference>
<dbReference type="eggNOG" id="KOG2148">
    <property type="taxonomic scope" value="Eukaryota"/>
</dbReference>
<organism evidence="7 8">
    <name type="scientific">Lepisosteus oculatus</name>
    <name type="common">Spotted gar</name>
    <dbReference type="NCBI Taxonomy" id="7918"/>
    <lineage>
        <taxon>Eukaryota</taxon>
        <taxon>Metazoa</taxon>
        <taxon>Chordata</taxon>
        <taxon>Craniata</taxon>
        <taxon>Vertebrata</taxon>
        <taxon>Euteleostomi</taxon>
        <taxon>Actinopterygii</taxon>
        <taxon>Neopterygii</taxon>
        <taxon>Holostei</taxon>
        <taxon>Semionotiformes</taxon>
        <taxon>Lepisosteidae</taxon>
        <taxon>Lepisosteus</taxon>
    </lineage>
</organism>
<dbReference type="Bgee" id="ENSLOCG00000014861">
    <property type="expression patterns" value="Expressed in camera-type eye and 12 other cell types or tissues"/>
</dbReference>
<sequence>MYTWPPTFSSTISGNAGSSPGGQPLAWSGRAMVGRVRAGKETPSPSLSLSPSLAVCGGDFFGLAELGAPTGKGRQLHRATLGPSGKPREGEVVTPVSPGKRLLIFNFSRRIKPVNGQGVQQSTRLGETPAGHSTSLLLFIAREKSPPGFFSSSLLCRWMAVFSLRSILQREVFTPRGERLLGVSFVWKARRKRKSAILCAAVSSDQSGQVVLVTVKADREHYKLSACWPATELTLVDGKDAVKETAEFHLHLDKVYKWVSSSSGEKTAFVSCLWKINQRYLQDKVKFINISPSILEEVLPWQQGRAVSSQVEEEEDGYQELTAREAADIQYLMEQSELAVSNAKAFTQTLHANLQALDKENLLALLDSERQVGSLVQLLEVGLEEVARIEQSLSHHDSLLRTVQQQMDSIHTRNAWLQRIDRNHGLLDAELSYLVDSLTLSEEHVWVLSEGDLGKERDVKACVAAVRALTNCANTPLTPGQRKLHAVAEQLIKFESLRQIFEQRSSLYINALIVQQDVANTGAAAVDGDRLVLPKLTDFHQQLTQYAPLMDWLRETNPTAFQHLQKVYTDIIGKLYDRQMKDLFDAAKFKVSGVKETKRFGMIPVLQGSMERAPNSSSSSSSAEWRPKRVVEQMLSELSSVLIAEQQFLTIFFALNRGDRGSKHSLSTEYPAVTISNVADQTKLPAGHKKRPCSWIRVSNTAPLVSYGPGSLDCMQELLGCVEPRLSVLLALCEKTEPLSCLWMLKETDQRLHSTLRNPHASFYCSLLFCTLQLSQQSLQGHTEALCKEIENLRLSKKARMGLLPFVPRLEEFVSEGENVLRGSERRWGLDAAYRQLFTAAFQSLESLSTQSLRTHPLVVLLLNFHRLHGFISRLHLPELESLCEEAREKSALYRQQYVTLNLGQPLGTLTEFLGGVRTCLAHGVREEEVCFKLAYSKQELRKVIERHPGREVRKTIETLYKRVSRHLAEDESLLQVVWRAMQDELTEQCRGFEQLIERCYPGARIKLDFTEEELQQYFSSVSFRDRE</sequence>
<feature type="region of interest" description="Disordered" evidence="5">
    <location>
        <begin position="73"/>
        <end position="93"/>
    </location>
</feature>
<dbReference type="STRING" id="7918.ENSLOCP00000018307"/>
<keyword evidence="2" id="KW-0813">Transport</keyword>
<dbReference type="InterPro" id="IPR048628">
    <property type="entry name" value="Sec3_C"/>
</dbReference>
<feature type="region of interest" description="Disordered" evidence="5">
    <location>
        <begin position="1"/>
        <end position="27"/>
    </location>
</feature>
<reference evidence="7" key="2">
    <citation type="submission" date="2025-08" db="UniProtKB">
        <authorList>
            <consortium name="Ensembl"/>
        </authorList>
    </citation>
    <scope>IDENTIFICATION</scope>
</reference>
<keyword evidence="4" id="KW-0175">Coiled coil</keyword>
<evidence type="ECO:0000256" key="4">
    <source>
        <dbReference type="ARBA" id="ARBA00023054"/>
    </source>
</evidence>
<evidence type="ECO:0000256" key="2">
    <source>
        <dbReference type="ARBA" id="ARBA00022448"/>
    </source>
</evidence>
<dbReference type="GO" id="GO:0006893">
    <property type="term" value="P:Golgi to plasma membrane transport"/>
    <property type="evidence" value="ECO:0000318"/>
    <property type="project" value="GO_Central"/>
</dbReference>
<evidence type="ECO:0000256" key="1">
    <source>
        <dbReference type="ARBA" id="ARBA00006518"/>
    </source>
</evidence>
<dbReference type="GO" id="GO:0005886">
    <property type="term" value="C:plasma membrane"/>
    <property type="evidence" value="ECO:0000318"/>
    <property type="project" value="GO_Central"/>
</dbReference>
<dbReference type="GeneTree" id="ENSGT00940000166719"/>
<dbReference type="Pfam" id="PF09763">
    <property type="entry name" value="Sec3_CC"/>
    <property type="match status" value="1"/>
</dbReference>
<dbReference type="InParanoid" id="W5NCE8"/>
<dbReference type="HOGENOM" id="CLU_015381_1_0_1"/>
<dbReference type="GO" id="GO:0006887">
    <property type="term" value="P:exocytosis"/>
    <property type="evidence" value="ECO:0000318"/>
    <property type="project" value="GO_Central"/>
</dbReference>
<dbReference type="CDD" id="cd14683">
    <property type="entry name" value="PH-EXOC1"/>
    <property type="match status" value="1"/>
</dbReference>
<dbReference type="GO" id="GO:0005546">
    <property type="term" value="F:phosphatidylinositol-4,5-bisphosphate binding"/>
    <property type="evidence" value="ECO:0000318"/>
    <property type="project" value="GO_Central"/>
</dbReference>
<dbReference type="Pfam" id="PF15277">
    <property type="entry name" value="Sec3-PIP2_bind"/>
    <property type="match status" value="1"/>
</dbReference>
<protein>
    <recommendedName>
        <fullName evidence="6">Exocyst complex component Sec3 PIP2-binding N-terminal domain-containing protein</fullName>
    </recommendedName>
</protein>
<dbReference type="PANTHER" id="PTHR16092">
    <property type="entry name" value="SEC3/SYNTAXIN-RELATED"/>
    <property type="match status" value="1"/>
</dbReference>